<organism evidence="2 3">
    <name type="scientific">Apteryx owenii</name>
    <name type="common">Little spotted kiwi</name>
    <dbReference type="NCBI Taxonomy" id="8824"/>
    <lineage>
        <taxon>Eukaryota</taxon>
        <taxon>Metazoa</taxon>
        <taxon>Chordata</taxon>
        <taxon>Craniata</taxon>
        <taxon>Vertebrata</taxon>
        <taxon>Euteleostomi</taxon>
        <taxon>Archelosauria</taxon>
        <taxon>Archosauria</taxon>
        <taxon>Dinosauria</taxon>
        <taxon>Saurischia</taxon>
        <taxon>Theropoda</taxon>
        <taxon>Coelurosauria</taxon>
        <taxon>Aves</taxon>
        <taxon>Palaeognathae</taxon>
        <taxon>Apterygiformes</taxon>
        <taxon>Apterygidae</taxon>
        <taxon>Apteryx</taxon>
    </lineage>
</organism>
<dbReference type="Proteomes" id="UP000694424">
    <property type="component" value="Unplaced"/>
</dbReference>
<reference evidence="2" key="2">
    <citation type="submission" date="2025-09" db="UniProtKB">
        <authorList>
            <consortium name="Ensembl"/>
        </authorList>
    </citation>
    <scope>IDENTIFICATION</scope>
</reference>
<sequence>MSTLSLASSTVTRMWAVPERSGTPPSRAVSSTRCACCCSRSKGRSSTSSANLLASLRVCTSREKKPLGLSW</sequence>
<evidence type="ECO:0000313" key="2">
    <source>
        <dbReference type="Ensembl" id="ENSAOWP00000014987.1"/>
    </source>
</evidence>
<dbReference type="Ensembl" id="ENSAOWT00000016999.1">
    <property type="protein sequence ID" value="ENSAOWP00000014987.1"/>
    <property type="gene ID" value="ENSAOWG00000010213.1"/>
</dbReference>
<dbReference type="AlphaFoldDB" id="A0A8B9S8L1"/>
<name>A0A8B9S8L1_APTOW</name>
<protein>
    <submittedName>
        <fullName evidence="2">Uncharacterized protein</fullName>
    </submittedName>
</protein>
<feature type="region of interest" description="Disordered" evidence="1">
    <location>
        <begin position="1"/>
        <end position="30"/>
    </location>
</feature>
<keyword evidence="3" id="KW-1185">Reference proteome</keyword>
<accession>A0A8B9S8L1</accession>
<proteinExistence type="predicted"/>
<evidence type="ECO:0000256" key="1">
    <source>
        <dbReference type="SAM" id="MobiDB-lite"/>
    </source>
</evidence>
<feature type="compositionally biased region" description="Polar residues" evidence="1">
    <location>
        <begin position="1"/>
        <end position="12"/>
    </location>
</feature>
<evidence type="ECO:0000313" key="3">
    <source>
        <dbReference type="Proteomes" id="UP000694424"/>
    </source>
</evidence>
<reference evidence="2" key="1">
    <citation type="submission" date="2025-08" db="UniProtKB">
        <authorList>
            <consortium name="Ensembl"/>
        </authorList>
    </citation>
    <scope>IDENTIFICATION</scope>
</reference>